<reference evidence="7" key="1">
    <citation type="journal article" date="2019" name="Int. J. Syst. Evol. Microbiol.">
        <title>The Global Catalogue of Microorganisms (GCM) 10K type strain sequencing project: providing services to taxonomists for standard genome sequencing and annotation.</title>
        <authorList>
            <consortium name="The Broad Institute Genomics Platform"/>
            <consortium name="The Broad Institute Genome Sequencing Center for Infectious Disease"/>
            <person name="Wu L."/>
            <person name="Ma J."/>
        </authorList>
    </citation>
    <scope>NUCLEOTIDE SEQUENCE [LARGE SCALE GENOMIC DNA]</scope>
    <source>
        <strain evidence="7">CCUG 56098</strain>
    </source>
</reference>
<dbReference type="Gene3D" id="3.90.220.20">
    <property type="entry name" value="DNA methylase specificity domains"/>
    <property type="match status" value="2"/>
</dbReference>
<dbReference type="EC" id="3.1.21.-" evidence="6"/>
<evidence type="ECO:0000313" key="7">
    <source>
        <dbReference type="Proteomes" id="UP001597086"/>
    </source>
</evidence>
<dbReference type="PANTHER" id="PTHR30408">
    <property type="entry name" value="TYPE-1 RESTRICTION ENZYME ECOKI SPECIFICITY PROTEIN"/>
    <property type="match status" value="1"/>
</dbReference>
<dbReference type="RefSeq" id="WP_386113164.1">
    <property type="nucleotide sequence ID" value="NZ_JBHTKM010000001.1"/>
</dbReference>
<keyword evidence="3" id="KW-0238">DNA-binding</keyword>
<dbReference type="EMBL" id="JBHTKM010000001">
    <property type="protein sequence ID" value="MFD1014411.1"/>
    <property type="molecule type" value="Genomic_DNA"/>
</dbReference>
<dbReference type="Proteomes" id="UP001597086">
    <property type="component" value="Unassembled WGS sequence"/>
</dbReference>
<evidence type="ECO:0000256" key="3">
    <source>
        <dbReference type="ARBA" id="ARBA00023125"/>
    </source>
</evidence>
<dbReference type="SUPFAM" id="SSF116734">
    <property type="entry name" value="DNA methylase specificity domain"/>
    <property type="match status" value="2"/>
</dbReference>
<protein>
    <submittedName>
        <fullName evidence="6">Restriction endonuclease subunit S</fullName>
        <ecNumber evidence="6">3.1.21.-</ecNumber>
    </submittedName>
</protein>
<feature type="domain" description="Type I restriction modification DNA specificity" evidence="5">
    <location>
        <begin position="22"/>
        <end position="202"/>
    </location>
</feature>
<dbReference type="InterPro" id="IPR052021">
    <property type="entry name" value="Type-I_RS_S_subunit"/>
</dbReference>
<dbReference type="InterPro" id="IPR044946">
    <property type="entry name" value="Restrct_endonuc_typeI_TRD_sf"/>
</dbReference>
<dbReference type="GO" id="GO:0004519">
    <property type="term" value="F:endonuclease activity"/>
    <property type="evidence" value="ECO:0007669"/>
    <property type="project" value="UniProtKB-KW"/>
</dbReference>
<dbReference type="PANTHER" id="PTHR30408:SF12">
    <property type="entry name" value="TYPE I RESTRICTION ENZYME MJAVIII SPECIFICITY SUBUNIT"/>
    <property type="match status" value="1"/>
</dbReference>
<sequence length="424" mass="48284">MSSVEDKLPEGWMETTFGEQYLDVLNGYAFKSKDFATRKIDENYLPVLKIKNVANGDANHNDVVFHLVEEKFEKYRIKEKDILIALTGNHPFAKTQVVGGVSRYKMKLDSLLNQRVAKLKAGNNELLNDDFIYNFFKWNETQFYIGNQSSGSASQANISKNDILNIPLNLPPIQEQKAIAKVLTAFDDKIENLRAQNQTLEQTAQTVFKEWFGKYQIDDELPEGWRVGKLGEEFDISIGRTPPRKQTQWFSDKPIGKKWVSIKDIGNSGIYIDTTSEYLTDQAIDKFNIPVIPENTTILSFKMTVGKLTITTEEMLSNEAIAHLKLKDGTCLTSEFIYLYLQNLDFNALGSTSSIVTAINSTMIKNLDFVIPNEEKLKDFESIVNSIFKKIKNNSKQIQTLTKTRDALLPKLMRGDIRVNGFKK</sequence>
<dbReference type="Gene3D" id="1.10.287.1120">
    <property type="entry name" value="Bipartite methylase S protein"/>
    <property type="match status" value="1"/>
</dbReference>
<organism evidence="6 7">
    <name type="scientific">Winogradskyella rapida</name>
    <dbReference type="NCBI Taxonomy" id="549701"/>
    <lineage>
        <taxon>Bacteria</taxon>
        <taxon>Pseudomonadati</taxon>
        <taxon>Bacteroidota</taxon>
        <taxon>Flavobacteriia</taxon>
        <taxon>Flavobacteriales</taxon>
        <taxon>Flavobacteriaceae</taxon>
        <taxon>Winogradskyella</taxon>
    </lineage>
</organism>
<comment type="similarity">
    <text evidence="1">Belongs to the type-I restriction system S methylase family.</text>
</comment>
<gene>
    <name evidence="6" type="ORF">ACFQ13_00645</name>
</gene>
<feature type="domain" description="Type I restriction modification DNA specificity" evidence="5">
    <location>
        <begin position="222"/>
        <end position="402"/>
    </location>
</feature>
<evidence type="ECO:0000256" key="1">
    <source>
        <dbReference type="ARBA" id="ARBA00010923"/>
    </source>
</evidence>
<evidence type="ECO:0000256" key="2">
    <source>
        <dbReference type="ARBA" id="ARBA00022747"/>
    </source>
</evidence>
<keyword evidence="7" id="KW-1185">Reference proteome</keyword>
<dbReference type="CDD" id="cd17278">
    <property type="entry name" value="RMtype1_S_LdeBORF1052P-TRD2-CR2"/>
    <property type="match status" value="1"/>
</dbReference>
<dbReference type="InterPro" id="IPR000055">
    <property type="entry name" value="Restrct_endonuc_typeI_TRD"/>
</dbReference>
<evidence type="ECO:0000256" key="4">
    <source>
        <dbReference type="SAM" id="Coils"/>
    </source>
</evidence>
<dbReference type="GO" id="GO:0016787">
    <property type="term" value="F:hydrolase activity"/>
    <property type="evidence" value="ECO:0007669"/>
    <property type="project" value="UniProtKB-KW"/>
</dbReference>
<evidence type="ECO:0000259" key="5">
    <source>
        <dbReference type="Pfam" id="PF01420"/>
    </source>
</evidence>
<accession>A0ABW3KLK5</accession>
<keyword evidence="6" id="KW-0255">Endonuclease</keyword>
<name>A0ABW3KLK5_9FLAO</name>
<keyword evidence="4" id="KW-0175">Coiled coil</keyword>
<dbReference type="Pfam" id="PF01420">
    <property type="entry name" value="Methylase_S"/>
    <property type="match status" value="2"/>
</dbReference>
<evidence type="ECO:0000313" key="6">
    <source>
        <dbReference type="EMBL" id="MFD1014411.1"/>
    </source>
</evidence>
<keyword evidence="6" id="KW-0540">Nuclease</keyword>
<comment type="caution">
    <text evidence="6">The sequence shown here is derived from an EMBL/GenBank/DDBJ whole genome shotgun (WGS) entry which is preliminary data.</text>
</comment>
<dbReference type="CDD" id="cd17244">
    <property type="entry name" value="RMtype1_S_Apa101655I-TRD2-CR2_like"/>
    <property type="match status" value="1"/>
</dbReference>
<proteinExistence type="inferred from homology"/>
<feature type="coiled-coil region" evidence="4">
    <location>
        <begin position="183"/>
        <end position="210"/>
    </location>
</feature>
<keyword evidence="2" id="KW-0680">Restriction system</keyword>
<keyword evidence="6" id="KW-0378">Hydrolase</keyword>